<dbReference type="SUPFAM" id="SSF48371">
    <property type="entry name" value="ARM repeat"/>
    <property type="match status" value="1"/>
</dbReference>
<sequence>MMPGNNNKRSNNKKSQAIKGKKGSLSSVQAAASTTSANIIGSIGGDPEGPRHRIIDETAEEESSDDELESGSDDDTSYVKEETPEVPSEFWHLQKLIKYTKAGNQTATTVALCLLKNYELDSKPIQRAIREMGGLEVLVNLLETKDVKCQLGSLAVLSRMGNCFDTRRYLIDLGIVSPLIEMLKHPARDVRILAAETMASVAMMRKARKQIRVRNGIALILDAMDVPDNVLRRTSEQLSEYENQHVAVAIACAKVLDALSSSPKIKEELRKHGVVFFMSRFLQSTHIELIVPIMGAVQQCADLVCRRCL</sequence>
<dbReference type="InterPro" id="IPR016024">
    <property type="entry name" value="ARM-type_fold"/>
</dbReference>
<dbReference type="PANTHER" id="PTHR46241:SF1">
    <property type="entry name" value="OUTER DYNEIN ARM-DOCKING COMPLEX SUBUNIT 2"/>
    <property type="match status" value="1"/>
</dbReference>
<name>A0A0C9RM38_9HYME</name>
<organism evidence="2">
    <name type="scientific">Fopius arisanus</name>
    <dbReference type="NCBI Taxonomy" id="64838"/>
    <lineage>
        <taxon>Eukaryota</taxon>
        <taxon>Metazoa</taxon>
        <taxon>Ecdysozoa</taxon>
        <taxon>Arthropoda</taxon>
        <taxon>Hexapoda</taxon>
        <taxon>Insecta</taxon>
        <taxon>Pterygota</taxon>
        <taxon>Neoptera</taxon>
        <taxon>Endopterygota</taxon>
        <taxon>Hymenoptera</taxon>
        <taxon>Apocrita</taxon>
        <taxon>Ichneumonoidea</taxon>
        <taxon>Braconidae</taxon>
        <taxon>Opiinae</taxon>
        <taxon>Fopius</taxon>
    </lineage>
</organism>
<dbReference type="Gene3D" id="1.25.10.10">
    <property type="entry name" value="Leucine-rich Repeat Variant"/>
    <property type="match status" value="1"/>
</dbReference>
<protein>
    <submittedName>
        <fullName evidence="2">ARMC4 protein</fullName>
    </submittedName>
</protein>
<feature type="compositionally biased region" description="Acidic residues" evidence="1">
    <location>
        <begin position="57"/>
        <end position="76"/>
    </location>
</feature>
<dbReference type="AlphaFoldDB" id="A0A0C9RM38"/>
<dbReference type="PANTHER" id="PTHR46241">
    <property type="entry name" value="ARMADILLO REPEAT-CONTAINING PROTEIN 4 ARMC4"/>
    <property type="match status" value="1"/>
</dbReference>
<dbReference type="EMBL" id="GBYB01009315">
    <property type="protein sequence ID" value="JAG79082.1"/>
    <property type="molecule type" value="Transcribed_RNA"/>
</dbReference>
<evidence type="ECO:0000256" key="1">
    <source>
        <dbReference type="SAM" id="MobiDB-lite"/>
    </source>
</evidence>
<dbReference type="InterPro" id="IPR011989">
    <property type="entry name" value="ARM-like"/>
</dbReference>
<proteinExistence type="predicted"/>
<feature type="compositionally biased region" description="Low complexity" evidence="1">
    <location>
        <begin position="1"/>
        <end position="15"/>
    </location>
</feature>
<feature type="compositionally biased region" description="Low complexity" evidence="1">
    <location>
        <begin position="24"/>
        <end position="37"/>
    </location>
</feature>
<evidence type="ECO:0000313" key="2">
    <source>
        <dbReference type="EMBL" id="JAG79082.1"/>
    </source>
</evidence>
<reference evidence="2" key="1">
    <citation type="submission" date="2015-01" db="EMBL/GenBank/DDBJ databases">
        <title>Transcriptome Assembly of Fopius arisanus.</title>
        <authorList>
            <person name="Geib S."/>
        </authorList>
    </citation>
    <scope>NUCLEOTIDE SEQUENCE</scope>
</reference>
<accession>A0A0C9RM38</accession>
<feature type="region of interest" description="Disordered" evidence="1">
    <location>
        <begin position="1"/>
        <end position="84"/>
    </location>
</feature>
<gene>
    <name evidence="2" type="primary">ARMC4</name>
    <name evidence="2" type="ORF">g.41972</name>
</gene>